<comment type="function">
    <text evidence="7">Catalyzes the NADPH-dependent reduction of L-glutamate 5-phosphate into L-glutamate 5-semialdehyde and phosphate. The product spontaneously undergoes cyclization to form 1-pyrroline-5-carboxylate.</text>
</comment>
<dbReference type="GO" id="GO:0005737">
    <property type="term" value="C:cytoplasm"/>
    <property type="evidence" value="ECO:0007669"/>
    <property type="project" value="UniProtKB-SubCell"/>
</dbReference>
<dbReference type="NCBIfam" id="NF001221">
    <property type="entry name" value="PRK00197.1"/>
    <property type="match status" value="1"/>
</dbReference>
<dbReference type="EC" id="1.2.1.41" evidence="7"/>
<feature type="domain" description="Aldehyde dehydrogenase" evidence="9">
    <location>
        <begin position="16"/>
        <end position="202"/>
    </location>
</feature>
<comment type="similarity">
    <text evidence="7">Belongs to the gamma-glutamyl phosphate reductase family.</text>
</comment>
<evidence type="ECO:0000256" key="6">
    <source>
        <dbReference type="ARBA" id="ARBA00049024"/>
    </source>
</evidence>
<evidence type="ECO:0000256" key="7">
    <source>
        <dbReference type="HAMAP-Rule" id="MF_00412"/>
    </source>
</evidence>
<name>A0A928VXG0_9CYAN</name>
<dbReference type="InterPro" id="IPR016161">
    <property type="entry name" value="Ald_DH/histidinol_DH"/>
</dbReference>
<dbReference type="Gene3D" id="3.40.605.10">
    <property type="entry name" value="Aldehyde Dehydrogenase, Chain A, domain 1"/>
    <property type="match status" value="1"/>
</dbReference>
<protein>
    <recommendedName>
        <fullName evidence="7">Gamma-glutamyl phosphate reductase</fullName>
        <shortName evidence="7">GPR</shortName>
        <ecNumber evidence="7">1.2.1.41</ecNumber>
    </recommendedName>
    <alternativeName>
        <fullName evidence="7">Glutamate-5-semialdehyde dehydrogenase</fullName>
    </alternativeName>
    <alternativeName>
        <fullName evidence="7">Glutamyl-gamma-semialdehyde dehydrogenase</fullName>
        <shortName evidence="7">GSA dehydrogenase</shortName>
    </alternativeName>
</protein>
<gene>
    <name evidence="7" type="primary">proA</name>
    <name evidence="10" type="ORF">IQ235_04500</name>
</gene>
<dbReference type="SUPFAM" id="SSF53720">
    <property type="entry name" value="ALDH-like"/>
    <property type="match status" value="1"/>
</dbReference>
<organism evidence="10 11">
    <name type="scientific">Zarconia navalis LEGE 11467</name>
    <dbReference type="NCBI Taxonomy" id="1828826"/>
    <lineage>
        <taxon>Bacteria</taxon>
        <taxon>Bacillati</taxon>
        <taxon>Cyanobacteriota</taxon>
        <taxon>Cyanophyceae</taxon>
        <taxon>Oscillatoriophycideae</taxon>
        <taxon>Oscillatoriales</taxon>
        <taxon>Oscillatoriales incertae sedis</taxon>
        <taxon>Zarconia</taxon>
        <taxon>Zarconia navalis</taxon>
    </lineage>
</organism>
<keyword evidence="11" id="KW-1185">Reference proteome</keyword>
<dbReference type="InterPro" id="IPR012134">
    <property type="entry name" value="Glu-5-SA_DH"/>
</dbReference>
<comment type="pathway">
    <text evidence="1 7">Amino-acid biosynthesis; L-proline biosynthesis; L-glutamate 5-semialdehyde from L-glutamate: step 2/2.</text>
</comment>
<comment type="caution">
    <text evidence="10">The sequence shown here is derived from an EMBL/GenBank/DDBJ whole genome shotgun (WGS) entry which is preliminary data.</text>
</comment>
<evidence type="ECO:0000313" key="11">
    <source>
        <dbReference type="Proteomes" id="UP000621799"/>
    </source>
</evidence>
<comment type="subcellular location">
    <subcellularLocation>
        <location evidence="7">Cytoplasm</location>
    </subcellularLocation>
</comment>
<comment type="catalytic activity">
    <reaction evidence="6 7">
        <text>L-glutamate 5-semialdehyde + phosphate + NADP(+) = L-glutamyl 5-phosphate + NADPH + H(+)</text>
        <dbReference type="Rhea" id="RHEA:19541"/>
        <dbReference type="ChEBI" id="CHEBI:15378"/>
        <dbReference type="ChEBI" id="CHEBI:43474"/>
        <dbReference type="ChEBI" id="CHEBI:57783"/>
        <dbReference type="ChEBI" id="CHEBI:58066"/>
        <dbReference type="ChEBI" id="CHEBI:58274"/>
        <dbReference type="ChEBI" id="CHEBI:58349"/>
        <dbReference type="EC" id="1.2.1.41"/>
    </reaction>
</comment>
<accession>A0A928VXG0</accession>
<keyword evidence="2 7" id="KW-0028">Amino-acid biosynthesis</keyword>
<keyword evidence="4 7" id="KW-0521">NADP</keyword>
<proteinExistence type="inferred from homology"/>
<dbReference type="RefSeq" id="WP_264320308.1">
    <property type="nucleotide sequence ID" value="NZ_JADEXN010000051.1"/>
</dbReference>
<keyword evidence="5 7" id="KW-0560">Oxidoreductase</keyword>
<evidence type="ECO:0000256" key="4">
    <source>
        <dbReference type="ARBA" id="ARBA00022857"/>
    </source>
</evidence>
<dbReference type="GO" id="GO:0055129">
    <property type="term" value="P:L-proline biosynthetic process"/>
    <property type="evidence" value="ECO:0007669"/>
    <property type="project" value="UniProtKB-UniRule"/>
</dbReference>
<feature type="coiled-coil region" evidence="8">
    <location>
        <begin position="31"/>
        <end position="58"/>
    </location>
</feature>
<evidence type="ECO:0000256" key="3">
    <source>
        <dbReference type="ARBA" id="ARBA00022650"/>
    </source>
</evidence>
<evidence type="ECO:0000259" key="9">
    <source>
        <dbReference type="Pfam" id="PF00171"/>
    </source>
</evidence>
<dbReference type="InterPro" id="IPR016163">
    <property type="entry name" value="Ald_DH_C"/>
</dbReference>
<dbReference type="GO" id="GO:0050661">
    <property type="term" value="F:NADP binding"/>
    <property type="evidence" value="ECO:0007669"/>
    <property type="project" value="InterPro"/>
</dbReference>
<keyword evidence="7" id="KW-0963">Cytoplasm</keyword>
<sequence>MTIDSLDIAPAPTETARRAYQASLLVGKTEASIRNRAIQALTDELENQQENILEANTLDLEASRDMAVPNLVLDWLKLTPERLQTTVQILRRLVQLTDPIGQVMNAAYQVDSTQTYCQSMPLGAIALIYEAFPELGAIAAGMCLKTGNSLILKGSTEASHTNLAIAQVLTSALTQANLPPECLQHLPSDRGDSIRELVRQDRYLSLVIPYGRPSLIQSTIEQATVPVLPSAMGNCYLYWSPSGDWNRVREIVIDSHQSQPDPVNAIEKVLIHRDLNPASVAMLLSGLRDKGFEVRGDLALVEEFPELKLAQDSEWRSAYLTRTVALKRVESLEIAIAIVDRDSSGHAATAVTQSYRESCQFTLGVNSASTYINASPRFIRNPKQGHSILLGMSNRKGHHRGFIGLESFTTVKHIIQGHDCL</sequence>
<reference evidence="10" key="1">
    <citation type="submission" date="2020-10" db="EMBL/GenBank/DDBJ databases">
        <authorList>
            <person name="Castelo-Branco R."/>
            <person name="Eusebio N."/>
            <person name="Adriana R."/>
            <person name="Vieira A."/>
            <person name="Brugerolle De Fraissinette N."/>
            <person name="Rezende De Castro R."/>
            <person name="Schneider M.P."/>
            <person name="Vasconcelos V."/>
            <person name="Leao P.N."/>
        </authorList>
    </citation>
    <scope>NUCLEOTIDE SEQUENCE</scope>
    <source>
        <strain evidence="10">LEGE 11467</strain>
    </source>
</reference>
<dbReference type="InterPro" id="IPR000965">
    <property type="entry name" value="GPR_dom"/>
</dbReference>
<dbReference type="HAMAP" id="MF_00412">
    <property type="entry name" value="ProA"/>
    <property type="match status" value="1"/>
</dbReference>
<keyword evidence="8" id="KW-0175">Coiled coil</keyword>
<dbReference type="EMBL" id="JADEXN010000051">
    <property type="protein sequence ID" value="MBE9040051.1"/>
    <property type="molecule type" value="Genomic_DNA"/>
</dbReference>
<evidence type="ECO:0000256" key="1">
    <source>
        <dbReference type="ARBA" id="ARBA00004985"/>
    </source>
</evidence>
<dbReference type="GO" id="GO:0004350">
    <property type="term" value="F:glutamate-5-semialdehyde dehydrogenase activity"/>
    <property type="evidence" value="ECO:0007669"/>
    <property type="project" value="UniProtKB-UniRule"/>
</dbReference>
<dbReference type="InterPro" id="IPR016162">
    <property type="entry name" value="Ald_DH_N"/>
</dbReference>
<dbReference type="CDD" id="cd07079">
    <property type="entry name" value="ALDH_F18-19_ProA-GPR"/>
    <property type="match status" value="1"/>
</dbReference>
<dbReference type="InterPro" id="IPR015590">
    <property type="entry name" value="Aldehyde_DH_dom"/>
</dbReference>
<evidence type="ECO:0000256" key="5">
    <source>
        <dbReference type="ARBA" id="ARBA00023002"/>
    </source>
</evidence>
<keyword evidence="3 7" id="KW-0641">Proline biosynthesis</keyword>
<evidence type="ECO:0000256" key="8">
    <source>
        <dbReference type="SAM" id="Coils"/>
    </source>
</evidence>
<dbReference type="PANTHER" id="PTHR11063">
    <property type="entry name" value="GLUTAMATE SEMIALDEHYDE DEHYDROGENASE"/>
    <property type="match status" value="1"/>
</dbReference>
<dbReference type="PIRSF" id="PIRSF000151">
    <property type="entry name" value="GPR"/>
    <property type="match status" value="1"/>
</dbReference>
<dbReference type="Pfam" id="PF00171">
    <property type="entry name" value="Aldedh"/>
    <property type="match status" value="1"/>
</dbReference>
<evidence type="ECO:0000256" key="2">
    <source>
        <dbReference type="ARBA" id="ARBA00022605"/>
    </source>
</evidence>
<dbReference type="PANTHER" id="PTHR11063:SF8">
    <property type="entry name" value="DELTA-1-PYRROLINE-5-CARBOXYLATE SYNTHASE"/>
    <property type="match status" value="1"/>
</dbReference>
<dbReference type="Gene3D" id="3.40.309.10">
    <property type="entry name" value="Aldehyde Dehydrogenase, Chain A, domain 2"/>
    <property type="match status" value="1"/>
</dbReference>
<dbReference type="Proteomes" id="UP000621799">
    <property type="component" value="Unassembled WGS sequence"/>
</dbReference>
<evidence type="ECO:0000313" key="10">
    <source>
        <dbReference type="EMBL" id="MBE9040051.1"/>
    </source>
</evidence>
<dbReference type="AlphaFoldDB" id="A0A928VXG0"/>